<reference evidence="2" key="2">
    <citation type="submission" date="2015-02" db="UniProtKB">
        <authorList>
            <consortium name="EnsemblMetazoa"/>
        </authorList>
    </citation>
    <scope>IDENTIFICATION</scope>
</reference>
<dbReference type="AlphaFoldDB" id="T1IHA4"/>
<keyword evidence="3" id="KW-1185">Reference proteome</keyword>
<evidence type="ECO:0000313" key="2">
    <source>
        <dbReference type="EnsemblMetazoa" id="SMAR000214-PA"/>
    </source>
</evidence>
<proteinExistence type="predicted"/>
<dbReference type="HOGENOM" id="CLU_2164779_0_0_1"/>
<feature type="compositionally biased region" description="Basic and acidic residues" evidence="1">
    <location>
        <begin position="95"/>
        <end position="111"/>
    </location>
</feature>
<dbReference type="EMBL" id="JH429822">
    <property type="status" value="NOT_ANNOTATED_CDS"/>
    <property type="molecule type" value="Genomic_DNA"/>
</dbReference>
<sequence>FVLNSEKPSLSLSLKIQFQNLFGKPEVASTINTCELRPFKMKILMCFMVLVVSINLADVSVVDVLTTTINGMGKTFSAASEDTSKGITNFVGGNKDADQKESLKEKIKPEK</sequence>
<dbReference type="Proteomes" id="UP000014500">
    <property type="component" value="Unassembled WGS sequence"/>
</dbReference>
<dbReference type="EnsemblMetazoa" id="SMAR000214-RA">
    <property type="protein sequence ID" value="SMAR000214-PA"/>
    <property type="gene ID" value="SMAR000214"/>
</dbReference>
<name>T1IHA4_STRMM</name>
<evidence type="ECO:0000313" key="3">
    <source>
        <dbReference type="Proteomes" id="UP000014500"/>
    </source>
</evidence>
<organism evidence="2 3">
    <name type="scientific">Strigamia maritima</name>
    <name type="common">European centipede</name>
    <name type="synonym">Geophilus maritimus</name>
    <dbReference type="NCBI Taxonomy" id="126957"/>
    <lineage>
        <taxon>Eukaryota</taxon>
        <taxon>Metazoa</taxon>
        <taxon>Ecdysozoa</taxon>
        <taxon>Arthropoda</taxon>
        <taxon>Myriapoda</taxon>
        <taxon>Chilopoda</taxon>
        <taxon>Pleurostigmophora</taxon>
        <taxon>Geophilomorpha</taxon>
        <taxon>Linotaeniidae</taxon>
        <taxon>Strigamia</taxon>
    </lineage>
</organism>
<accession>T1IHA4</accession>
<feature type="region of interest" description="Disordered" evidence="1">
    <location>
        <begin position="89"/>
        <end position="111"/>
    </location>
</feature>
<reference evidence="3" key="1">
    <citation type="submission" date="2011-05" db="EMBL/GenBank/DDBJ databases">
        <authorList>
            <person name="Richards S.R."/>
            <person name="Qu J."/>
            <person name="Jiang H."/>
            <person name="Jhangiani S.N."/>
            <person name="Agravi P."/>
            <person name="Goodspeed R."/>
            <person name="Gross S."/>
            <person name="Mandapat C."/>
            <person name="Jackson L."/>
            <person name="Mathew T."/>
            <person name="Pu L."/>
            <person name="Thornton R."/>
            <person name="Saada N."/>
            <person name="Wilczek-Boney K.B."/>
            <person name="Lee S."/>
            <person name="Kovar C."/>
            <person name="Wu Y."/>
            <person name="Scherer S.E."/>
            <person name="Worley K.C."/>
            <person name="Muzny D.M."/>
            <person name="Gibbs R."/>
        </authorList>
    </citation>
    <scope>NUCLEOTIDE SEQUENCE</scope>
    <source>
        <strain evidence="3">Brora</strain>
    </source>
</reference>
<evidence type="ECO:0000256" key="1">
    <source>
        <dbReference type="SAM" id="MobiDB-lite"/>
    </source>
</evidence>
<protein>
    <submittedName>
        <fullName evidence="2">Uncharacterized protein</fullName>
    </submittedName>
</protein>